<evidence type="ECO:0008006" key="4">
    <source>
        <dbReference type="Google" id="ProtNLM"/>
    </source>
</evidence>
<evidence type="ECO:0000313" key="3">
    <source>
        <dbReference type="Proteomes" id="UP000199322"/>
    </source>
</evidence>
<name>A0A1G6JGD6_9BACT</name>
<dbReference type="STRING" id="28234.SAMN04488588_0523"/>
<organism evidence="2 3">
    <name type="scientific">Geotoga petraea</name>
    <dbReference type="NCBI Taxonomy" id="28234"/>
    <lineage>
        <taxon>Bacteria</taxon>
        <taxon>Thermotogati</taxon>
        <taxon>Thermotogota</taxon>
        <taxon>Thermotogae</taxon>
        <taxon>Petrotogales</taxon>
        <taxon>Petrotogaceae</taxon>
        <taxon>Geotoga</taxon>
    </lineage>
</organism>
<feature type="chain" id="PRO_5011706535" description="Outer membrane protein beta-barrel domain-containing protein" evidence="1">
    <location>
        <begin position="24"/>
        <end position="286"/>
    </location>
</feature>
<sequence>MKKTILFTTLMLLISLLSFSTLINEEGNVYNLNLEYENGWVKVLSHTLQFGGNGTNFDFVEQGGQDILFPFERFTADLELFDKHHVVFLYQPLTVETKVQQRDDLVFNDTTFASTTNADSVLNVKYGFPFWRVSYLYDFLENEDYYLSAGLSLQLRNASIIFENYDGSKVTVNQNLGPVPIIKIKAAYFFDNGIYLETDADGFYASSAFINGADFNFEGSVFDISGRVGFELKDSLNTFINIRYLGGTANGTSQYESTRWSESGQSENYTSNILNTATFTLGFEIK</sequence>
<evidence type="ECO:0000313" key="2">
    <source>
        <dbReference type="EMBL" id="SDC17780.1"/>
    </source>
</evidence>
<feature type="signal peptide" evidence="1">
    <location>
        <begin position="1"/>
        <end position="23"/>
    </location>
</feature>
<gene>
    <name evidence="2" type="ORF">SAMN04488588_0523</name>
</gene>
<keyword evidence="1" id="KW-0732">Signal</keyword>
<dbReference type="RefSeq" id="WP_091402577.1">
    <property type="nucleotide sequence ID" value="NZ_FMYV01000002.1"/>
</dbReference>
<dbReference type="AlphaFoldDB" id="A0A1G6JGD6"/>
<accession>A0A1G6JGD6</accession>
<proteinExistence type="predicted"/>
<dbReference type="Proteomes" id="UP000199322">
    <property type="component" value="Unassembled WGS sequence"/>
</dbReference>
<keyword evidence="3" id="KW-1185">Reference proteome</keyword>
<evidence type="ECO:0000256" key="1">
    <source>
        <dbReference type="SAM" id="SignalP"/>
    </source>
</evidence>
<dbReference type="EMBL" id="FMYV01000002">
    <property type="protein sequence ID" value="SDC17780.1"/>
    <property type="molecule type" value="Genomic_DNA"/>
</dbReference>
<protein>
    <recommendedName>
        <fullName evidence="4">Outer membrane protein beta-barrel domain-containing protein</fullName>
    </recommendedName>
</protein>
<reference evidence="2 3" key="1">
    <citation type="submission" date="2016-10" db="EMBL/GenBank/DDBJ databases">
        <authorList>
            <person name="de Groot N.N."/>
        </authorList>
    </citation>
    <scope>NUCLEOTIDE SEQUENCE [LARGE SCALE GENOMIC DNA]</scope>
    <source>
        <strain evidence="2 3">WG14</strain>
    </source>
</reference>